<dbReference type="Proteomes" id="UP000829196">
    <property type="component" value="Unassembled WGS sequence"/>
</dbReference>
<accession>A0A8T3CDN9</accession>
<gene>
    <name evidence="1" type="ORF">KFK09_000649</name>
</gene>
<organism evidence="1 2">
    <name type="scientific">Dendrobium nobile</name>
    <name type="common">Orchid</name>
    <dbReference type="NCBI Taxonomy" id="94219"/>
    <lineage>
        <taxon>Eukaryota</taxon>
        <taxon>Viridiplantae</taxon>
        <taxon>Streptophyta</taxon>
        <taxon>Embryophyta</taxon>
        <taxon>Tracheophyta</taxon>
        <taxon>Spermatophyta</taxon>
        <taxon>Magnoliopsida</taxon>
        <taxon>Liliopsida</taxon>
        <taxon>Asparagales</taxon>
        <taxon>Orchidaceae</taxon>
        <taxon>Epidendroideae</taxon>
        <taxon>Malaxideae</taxon>
        <taxon>Dendrobiinae</taxon>
        <taxon>Dendrobium</taxon>
    </lineage>
</organism>
<dbReference type="EMBL" id="JAGYWB010000001">
    <property type="protein sequence ID" value="KAI0531097.1"/>
    <property type="molecule type" value="Genomic_DNA"/>
</dbReference>
<proteinExistence type="predicted"/>
<evidence type="ECO:0000313" key="1">
    <source>
        <dbReference type="EMBL" id="KAI0531097.1"/>
    </source>
</evidence>
<name>A0A8T3CDN9_DENNO</name>
<reference evidence="1" key="1">
    <citation type="journal article" date="2022" name="Front. Genet.">
        <title>Chromosome-Scale Assembly of the Dendrobium nobile Genome Provides Insights Into the Molecular Mechanism of the Biosynthesis of the Medicinal Active Ingredient of Dendrobium.</title>
        <authorList>
            <person name="Xu Q."/>
            <person name="Niu S.-C."/>
            <person name="Li K.-L."/>
            <person name="Zheng P.-J."/>
            <person name="Zhang X.-J."/>
            <person name="Jia Y."/>
            <person name="Liu Y."/>
            <person name="Niu Y.-X."/>
            <person name="Yu L.-H."/>
            <person name="Chen D.-F."/>
            <person name="Zhang G.-Q."/>
        </authorList>
    </citation>
    <scope>NUCLEOTIDE SEQUENCE</scope>
    <source>
        <tissue evidence="1">Leaf</tissue>
    </source>
</reference>
<evidence type="ECO:0000313" key="2">
    <source>
        <dbReference type="Proteomes" id="UP000829196"/>
    </source>
</evidence>
<protein>
    <submittedName>
        <fullName evidence="1">Uncharacterized protein</fullName>
    </submittedName>
</protein>
<dbReference type="AlphaFoldDB" id="A0A8T3CDN9"/>
<sequence length="196" mass="23109">MKLPLVLFQELGEGMMVVVLLKFFKKKIKRSLRNLFFWSKNKLKELSDLKSKLQADIVLLQEEGSIADGDLNPEKLLLLRKFGHELNVTLARLASWWRQHFKTLWIEDDDQNSQFFHSYVSARRNGNQINQINLPNGDLENDPEGIQSEFLKYFQNKWRTCSCSLQNWPSFANSQLNDDMKKMLKAYFTREELCNT</sequence>
<dbReference type="OrthoDB" id="1749972at2759"/>
<keyword evidence="2" id="KW-1185">Reference proteome</keyword>
<comment type="caution">
    <text evidence="1">The sequence shown here is derived from an EMBL/GenBank/DDBJ whole genome shotgun (WGS) entry which is preliminary data.</text>
</comment>